<dbReference type="Proteomes" id="UP000261080">
    <property type="component" value="Unassembled WGS sequence"/>
</dbReference>
<accession>A0A3E3K4R1</accession>
<organism evidence="1 2">
    <name type="scientific">Sellimonas intestinalis</name>
    <dbReference type="NCBI Taxonomy" id="1653434"/>
    <lineage>
        <taxon>Bacteria</taxon>
        <taxon>Bacillati</taxon>
        <taxon>Bacillota</taxon>
        <taxon>Clostridia</taxon>
        <taxon>Lachnospirales</taxon>
        <taxon>Lachnospiraceae</taxon>
        <taxon>Sellimonas</taxon>
    </lineage>
</organism>
<protein>
    <submittedName>
        <fullName evidence="1">Uncharacterized protein</fullName>
    </submittedName>
</protein>
<reference evidence="1 2" key="1">
    <citation type="submission" date="2018-08" db="EMBL/GenBank/DDBJ databases">
        <title>A genome reference for cultivated species of the human gut microbiota.</title>
        <authorList>
            <person name="Zou Y."/>
            <person name="Xue W."/>
            <person name="Luo G."/>
        </authorList>
    </citation>
    <scope>NUCLEOTIDE SEQUENCE [LARGE SCALE GENOMIC DNA]</scope>
    <source>
        <strain evidence="1 2">AF37-2AT</strain>
    </source>
</reference>
<name>A0A3E3K4R1_9FIRM</name>
<dbReference type="AlphaFoldDB" id="A0A3E3K4R1"/>
<dbReference type="RefSeq" id="WP_117493378.1">
    <property type="nucleotide sequence ID" value="NZ_CAUAFM010000022.1"/>
</dbReference>
<proteinExistence type="predicted"/>
<evidence type="ECO:0000313" key="2">
    <source>
        <dbReference type="Proteomes" id="UP000261080"/>
    </source>
</evidence>
<gene>
    <name evidence="1" type="ORF">DW016_05635</name>
</gene>
<keyword evidence="2" id="KW-1185">Reference proteome</keyword>
<evidence type="ECO:0000313" key="1">
    <source>
        <dbReference type="EMBL" id="RGE88981.1"/>
    </source>
</evidence>
<dbReference type="OrthoDB" id="2057869at2"/>
<sequence>MHCDTKTILDKVKSSVILVTDDCEVEYENIGGIPAEALSDDVIVVGIEARDNKVILRLKKSGIEKNDLDVDWVKEDMERTGMEPSFF</sequence>
<comment type="caution">
    <text evidence="1">The sequence shown here is derived from an EMBL/GenBank/DDBJ whole genome shotgun (WGS) entry which is preliminary data.</text>
</comment>
<dbReference type="EMBL" id="QVLX01000002">
    <property type="protein sequence ID" value="RGE88981.1"/>
    <property type="molecule type" value="Genomic_DNA"/>
</dbReference>